<keyword evidence="1" id="KW-0472">Membrane</keyword>
<comment type="caution">
    <text evidence="2">The sequence shown here is derived from an EMBL/GenBank/DDBJ whole genome shotgun (WGS) entry which is preliminary data.</text>
</comment>
<evidence type="ECO:0000256" key="1">
    <source>
        <dbReference type="SAM" id="Phobius"/>
    </source>
</evidence>
<feature type="transmembrane region" description="Helical" evidence="1">
    <location>
        <begin position="53"/>
        <end position="72"/>
    </location>
</feature>
<organism evidence="2 3">
    <name type="scientific">Aspergillus tanneri</name>
    <dbReference type="NCBI Taxonomy" id="1220188"/>
    <lineage>
        <taxon>Eukaryota</taxon>
        <taxon>Fungi</taxon>
        <taxon>Dikarya</taxon>
        <taxon>Ascomycota</taxon>
        <taxon>Pezizomycotina</taxon>
        <taxon>Eurotiomycetes</taxon>
        <taxon>Eurotiomycetidae</taxon>
        <taxon>Eurotiales</taxon>
        <taxon>Aspergillaceae</taxon>
        <taxon>Aspergillus</taxon>
        <taxon>Aspergillus subgen. Circumdati</taxon>
    </lineage>
</organism>
<evidence type="ECO:0000313" key="2">
    <source>
        <dbReference type="EMBL" id="KAA8652895.1"/>
    </source>
</evidence>
<proteinExistence type="predicted"/>
<dbReference type="RefSeq" id="XP_033432256.1">
    <property type="nucleotide sequence ID" value="XM_033566499.1"/>
</dbReference>
<evidence type="ECO:0000313" key="3">
    <source>
        <dbReference type="Proteomes" id="UP000324241"/>
    </source>
</evidence>
<reference evidence="2 3" key="1">
    <citation type="submission" date="2019-08" db="EMBL/GenBank/DDBJ databases">
        <title>The genome sequence of a newly discovered highly antifungal drug resistant Aspergillus species, Aspergillus tanneri NIH 1004.</title>
        <authorList>
            <person name="Mounaud S."/>
            <person name="Singh I."/>
            <person name="Joardar V."/>
            <person name="Pakala S."/>
            <person name="Pakala S."/>
            <person name="Venepally P."/>
            <person name="Chung J.K."/>
            <person name="Losada L."/>
            <person name="Nierman W.C."/>
        </authorList>
    </citation>
    <scope>NUCLEOTIDE SEQUENCE [LARGE SCALE GENOMIC DNA]</scope>
    <source>
        <strain evidence="2 3">NIH1004</strain>
    </source>
</reference>
<keyword evidence="1" id="KW-1133">Transmembrane helix</keyword>
<name>A0A5M9N0N2_9EURO</name>
<keyword evidence="1" id="KW-0812">Transmembrane</keyword>
<protein>
    <submittedName>
        <fullName evidence="2">Uncharacterized protein</fullName>
    </submittedName>
</protein>
<gene>
    <name evidence="2" type="ORF">ATNIH1004_001804</name>
</gene>
<accession>A0A5M9N0N2</accession>
<dbReference type="AlphaFoldDB" id="A0A5M9N0N2"/>
<sequence length="77" mass="8139">MGQQYITEVVPPDMVESISTYLSGTGGSTFSDNLTTEQQAQVTHAILKALDMVYLPAIAGSALILLASLFLGKGKVH</sequence>
<dbReference type="Proteomes" id="UP000324241">
    <property type="component" value="Unassembled WGS sequence"/>
</dbReference>
<dbReference type="GeneID" id="54324506"/>
<dbReference type="VEuPathDB" id="FungiDB:EYZ11_011213"/>
<dbReference type="EMBL" id="QUQM01000002">
    <property type="protein sequence ID" value="KAA8652895.1"/>
    <property type="molecule type" value="Genomic_DNA"/>
</dbReference>